<protein>
    <submittedName>
        <fullName evidence="8">Mate-domain-containing protein</fullName>
    </submittedName>
</protein>
<dbReference type="InterPro" id="IPR045069">
    <property type="entry name" value="MATE_euk"/>
</dbReference>
<evidence type="ECO:0000313" key="8">
    <source>
        <dbReference type="EMBL" id="KAH6892589.1"/>
    </source>
</evidence>
<organism evidence="8 9">
    <name type="scientific">Thelonectria olida</name>
    <dbReference type="NCBI Taxonomy" id="1576542"/>
    <lineage>
        <taxon>Eukaryota</taxon>
        <taxon>Fungi</taxon>
        <taxon>Dikarya</taxon>
        <taxon>Ascomycota</taxon>
        <taxon>Pezizomycotina</taxon>
        <taxon>Sordariomycetes</taxon>
        <taxon>Hypocreomycetidae</taxon>
        <taxon>Hypocreales</taxon>
        <taxon>Nectriaceae</taxon>
        <taxon>Thelonectria</taxon>
    </lineage>
</organism>
<keyword evidence="9" id="KW-1185">Reference proteome</keyword>
<gene>
    <name evidence="8" type="ORF">B0T10DRAFT_483954</name>
</gene>
<keyword evidence="5 7" id="KW-0472">Membrane</keyword>
<comment type="subcellular location">
    <subcellularLocation>
        <location evidence="1">Membrane</location>
        <topology evidence="1">Multi-pass membrane protein</topology>
    </subcellularLocation>
</comment>
<name>A0A9P9ASE8_9HYPO</name>
<evidence type="ECO:0000256" key="7">
    <source>
        <dbReference type="SAM" id="Phobius"/>
    </source>
</evidence>
<dbReference type="AlphaFoldDB" id="A0A9P9ASE8"/>
<keyword evidence="4 7" id="KW-1133">Transmembrane helix</keyword>
<dbReference type="GO" id="GO:0016020">
    <property type="term" value="C:membrane"/>
    <property type="evidence" value="ECO:0007669"/>
    <property type="project" value="UniProtKB-SubCell"/>
</dbReference>
<feature type="transmembrane region" description="Helical" evidence="7">
    <location>
        <begin position="348"/>
        <end position="368"/>
    </location>
</feature>
<evidence type="ECO:0000256" key="4">
    <source>
        <dbReference type="ARBA" id="ARBA00022989"/>
    </source>
</evidence>
<dbReference type="GO" id="GO:1990961">
    <property type="term" value="P:xenobiotic detoxification by transmembrane export across the plasma membrane"/>
    <property type="evidence" value="ECO:0007669"/>
    <property type="project" value="InterPro"/>
</dbReference>
<sequence>MNAEARQERRRNGPNETEPLLSRQPAPWQDEQCIVADSEGTVWAELWLITQYSGPLIMTYLLQYSATVITTIVAGHLSPDDLGAASIGLTTMNIIGYSVMEGMATALDTLCAQAYGSGRLTNVGLHVQRMLVLMTVCMVPIGTFWLCSPWILPLVVNQPQLAVKAGHFLQVSLIGLPGYAFFEAGKRFLQVQGDFKAGTIVLLICTPVNAFLSWLFTIKLDLGLPGAALAQALANNLRPLLLFLYIMLFGQWSFKCWGGWSREAFRSWGILLRLSTAGTAVNIAEWLAFEILTISTSYIDTDHLAAQTILTTISIVSWHVPFSVGVAISTRMGTFVGGGLIHLARREAALSAMIFLGIGVVDGLVIFFLRDRLTPLFSNDDEVVKIAIRTMLSVAAFQIIDAIISGCNAMLRGLGRQSVAAWIVLAVNYLGAVPFAMWLELGSPGMKLDGLWMGLGCGMVLIAITECWYMRWINWQECIDDVRRRELDGPES</sequence>
<evidence type="ECO:0000256" key="2">
    <source>
        <dbReference type="ARBA" id="ARBA00010199"/>
    </source>
</evidence>
<feature type="transmembrane region" description="Helical" evidence="7">
    <location>
        <begin position="451"/>
        <end position="469"/>
    </location>
</feature>
<feature type="transmembrane region" description="Helical" evidence="7">
    <location>
        <begin position="309"/>
        <end position="328"/>
    </location>
</feature>
<feature type="transmembrane region" description="Helical" evidence="7">
    <location>
        <begin position="419"/>
        <end position="439"/>
    </location>
</feature>
<comment type="caution">
    <text evidence="8">The sequence shown here is derived from an EMBL/GenBank/DDBJ whole genome shotgun (WGS) entry which is preliminary data.</text>
</comment>
<dbReference type="PANTHER" id="PTHR11206">
    <property type="entry name" value="MULTIDRUG RESISTANCE PROTEIN"/>
    <property type="match status" value="1"/>
</dbReference>
<dbReference type="CDD" id="cd13132">
    <property type="entry name" value="MATE_eukaryotic"/>
    <property type="match status" value="1"/>
</dbReference>
<feature type="compositionally biased region" description="Basic and acidic residues" evidence="6">
    <location>
        <begin position="1"/>
        <end position="13"/>
    </location>
</feature>
<evidence type="ECO:0000256" key="6">
    <source>
        <dbReference type="SAM" id="MobiDB-lite"/>
    </source>
</evidence>
<evidence type="ECO:0000256" key="5">
    <source>
        <dbReference type="ARBA" id="ARBA00023136"/>
    </source>
</evidence>
<feature type="transmembrane region" description="Helical" evidence="7">
    <location>
        <begin position="388"/>
        <end position="407"/>
    </location>
</feature>
<dbReference type="Proteomes" id="UP000777438">
    <property type="component" value="Unassembled WGS sequence"/>
</dbReference>
<keyword evidence="3 7" id="KW-0812">Transmembrane</keyword>
<feature type="transmembrane region" description="Helical" evidence="7">
    <location>
        <begin position="237"/>
        <end position="258"/>
    </location>
</feature>
<dbReference type="OrthoDB" id="2126698at2759"/>
<dbReference type="GO" id="GO:0015297">
    <property type="term" value="F:antiporter activity"/>
    <property type="evidence" value="ECO:0007669"/>
    <property type="project" value="InterPro"/>
</dbReference>
<evidence type="ECO:0000256" key="3">
    <source>
        <dbReference type="ARBA" id="ARBA00022692"/>
    </source>
</evidence>
<feature type="transmembrane region" description="Helical" evidence="7">
    <location>
        <begin position="197"/>
        <end position="217"/>
    </location>
</feature>
<dbReference type="GO" id="GO:0042910">
    <property type="term" value="F:xenobiotic transmembrane transporter activity"/>
    <property type="evidence" value="ECO:0007669"/>
    <property type="project" value="InterPro"/>
</dbReference>
<evidence type="ECO:0000256" key="1">
    <source>
        <dbReference type="ARBA" id="ARBA00004141"/>
    </source>
</evidence>
<dbReference type="Pfam" id="PF01554">
    <property type="entry name" value="MatE"/>
    <property type="match status" value="2"/>
</dbReference>
<feature type="transmembrane region" description="Helical" evidence="7">
    <location>
        <begin position="167"/>
        <end position="185"/>
    </location>
</feature>
<accession>A0A9P9ASE8</accession>
<comment type="similarity">
    <text evidence="2">Belongs to the multi antimicrobial extrusion (MATE) (TC 2.A.66.1) family.</text>
</comment>
<feature type="region of interest" description="Disordered" evidence="6">
    <location>
        <begin position="1"/>
        <end position="24"/>
    </location>
</feature>
<dbReference type="EMBL" id="JAGPYM010000007">
    <property type="protein sequence ID" value="KAH6892589.1"/>
    <property type="molecule type" value="Genomic_DNA"/>
</dbReference>
<feature type="transmembrane region" description="Helical" evidence="7">
    <location>
        <begin position="131"/>
        <end position="152"/>
    </location>
</feature>
<reference evidence="8 9" key="1">
    <citation type="journal article" date="2021" name="Nat. Commun.">
        <title>Genetic determinants of endophytism in the Arabidopsis root mycobiome.</title>
        <authorList>
            <person name="Mesny F."/>
            <person name="Miyauchi S."/>
            <person name="Thiergart T."/>
            <person name="Pickel B."/>
            <person name="Atanasova L."/>
            <person name="Karlsson M."/>
            <person name="Huettel B."/>
            <person name="Barry K.W."/>
            <person name="Haridas S."/>
            <person name="Chen C."/>
            <person name="Bauer D."/>
            <person name="Andreopoulos W."/>
            <person name="Pangilinan J."/>
            <person name="LaButti K."/>
            <person name="Riley R."/>
            <person name="Lipzen A."/>
            <person name="Clum A."/>
            <person name="Drula E."/>
            <person name="Henrissat B."/>
            <person name="Kohler A."/>
            <person name="Grigoriev I.V."/>
            <person name="Martin F.M."/>
            <person name="Hacquard S."/>
        </authorList>
    </citation>
    <scope>NUCLEOTIDE SEQUENCE [LARGE SCALE GENOMIC DNA]</scope>
    <source>
        <strain evidence="8 9">MPI-CAGE-CH-0241</strain>
    </source>
</reference>
<proteinExistence type="inferred from homology"/>
<dbReference type="NCBIfam" id="TIGR00797">
    <property type="entry name" value="matE"/>
    <property type="match status" value="1"/>
</dbReference>
<dbReference type="InterPro" id="IPR002528">
    <property type="entry name" value="MATE_fam"/>
</dbReference>
<feature type="transmembrane region" description="Helical" evidence="7">
    <location>
        <begin position="270"/>
        <end position="289"/>
    </location>
</feature>
<evidence type="ECO:0000313" key="9">
    <source>
        <dbReference type="Proteomes" id="UP000777438"/>
    </source>
</evidence>